<dbReference type="ExpressionAtlas" id="A0A1D6LM02">
    <property type="expression patterns" value="baseline and differential"/>
</dbReference>
<keyword evidence="4" id="KW-0611">Plant defense</keyword>
<name>A0A1D6LM02_MAIZE</name>
<dbReference type="PANTHER" id="PTHR31942:SF131">
    <property type="entry name" value="OS05G0183566 PROTEIN"/>
    <property type="match status" value="1"/>
</dbReference>
<dbReference type="Pfam" id="PF03094">
    <property type="entry name" value="Mlo"/>
    <property type="match status" value="1"/>
</dbReference>
<accession>A0A1D6LM02</accession>
<keyword evidence="5" id="KW-1133">Transmembrane helix</keyword>
<dbReference type="AlphaFoldDB" id="A0A1D6LM02"/>
<evidence type="ECO:0000256" key="3">
    <source>
        <dbReference type="ARBA" id="ARBA00022692"/>
    </source>
</evidence>
<comment type="subcellular location">
    <subcellularLocation>
        <location evidence="1">Membrane</location>
        <topology evidence="1">Multi-pass membrane protein</topology>
    </subcellularLocation>
</comment>
<evidence type="ECO:0000256" key="1">
    <source>
        <dbReference type="ARBA" id="ARBA00004141"/>
    </source>
</evidence>
<evidence type="ECO:0000256" key="6">
    <source>
        <dbReference type="ARBA" id="ARBA00023136"/>
    </source>
</evidence>
<comment type="similarity">
    <text evidence="2">Belongs to the MLO family.</text>
</comment>
<protein>
    <submittedName>
        <fullName evidence="8">MLO-like protein</fullName>
    </submittedName>
</protein>
<evidence type="ECO:0000256" key="7">
    <source>
        <dbReference type="ARBA" id="ARBA00023265"/>
    </source>
</evidence>
<evidence type="ECO:0000256" key="5">
    <source>
        <dbReference type="ARBA" id="ARBA00022989"/>
    </source>
</evidence>
<keyword evidence="7" id="KW-0568">Pathogenesis-related protein</keyword>
<keyword evidence="6" id="KW-0472">Membrane</keyword>
<dbReference type="GO" id="GO:0016020">
    <property type="term" value="C:membrane"/>
    <property type="evidence" value="ECO:0007669"/>
    <property type="project" value="UniProtKB-SubCell"/>
</dbReference>
<proteinExistence type="inferred from homology"/>
<dbReference type="EMBL" id="CM000782">
    <property type="protein sequence ID" value="AQK80711.1"/>
    <property type="molecule type" value="Genomic_DNA"/>
</dbReference>
<evidence type="ECO:0000256" key="4">
    <source>
        <dbReference type="ARBA" id="ARBA00022821"/>
    </source>
</evidence>
<reference evidence="8" key="1">
    <citation type="submission" date="2015-12" db="EMBL/GenBank/DDBJ databases">
        <title>Update maize B73 reference genome by single molecule sequencing technologies.</title>
        <authorList>
            <consortium name="Maize Genome Sequencing Project"/>
            <person name="Ware D."/>
        </authorList>
    </citation>
    <scope>NUCLEOTIDE SEQUENCE</scope>
    <source>
        <tissue evidence="8">Seedling</tissue>
    </source>
</reference>
<evidence type="ECO:0000256" key="2">
    <source>
        <dbReference type="ARBA" id="ARBA00006574"/>
    </source>
</evidence>
<dbReference type="GO" id="GO:0006952">
    <property type="term" value="P:defense response"/>
    <property type="evidence" value="ECO:0007669"/>
    <property type="project" value="UniProtKB-KW"/>
</dbReference>
<dbReference type="InterPro" id="IPR004326">
    <property type="entry name" value="Mlo"/>
</dbReference>
<keyword evidence="3" id="KW-0812">Transmembrane</keyword>
<organism evidence="8">
    <name type="scientific">Zea mays</name>
    <name type="common">Maize</name>
    <dbReference type="NCBI Taxonomy" id="4577"/>
    <lineage>
        <taxon>Eukaryota</taxon>
        <taxon>Viridiplantae</taxon>
        <taxon>Streptophyta</taxon>
        <taxon>Embryophyta</taxon>
        <taxon>Tracheophyta</taxon>
        <taxon>Spermatophyta</taxon>
        <taxon>Magnoliopsida</taxon>
        <taxon>Liliopsida</taxon>
        <taxon>Poales</taxon>
        <taxon>Poaceae</taxon>
        <taxon>PACMAD clade</taxon>
        <taxon>Panicoideae</taxon>
        <taxon>Andropogonodae</taxon>
        <taxon>Andropogoneae</taxon>
        <taxon>Tripsacinae</taxon>
        <taxon>Zea</taxon>
    </lineage>
</organism>
<evidence type="ECO:0000313" key="8">
    <source>
        <dbReference type="EMBL" id="AQK80711.1"/>
    </source>
</evidence>
<gene>
    <name evidence="8" type="ORF">ZEAMMB73_Zm00001d036346</name>
</gene>
<dbReference type="PANTHER" id="PTHR31942">
    <property type="entry name" value="MLO-LIKE PROTEIN 1"/>
    <property type="match status" value="1"/>
</dbReference>
<sequence length="176" mass="19529">MLWISIMPVVIILSVGTKLQGIICRMAIDITERHAVIQGIPLVQVSDSYFWFARPTFVLFLIHFTLFQNGFQIIYFLWILYEYGMDSCFNDSEEFVFARLCLGVVVQVLCSYVTLPLYALVSQMGSTMKQSIFDEQTSKALKNWRAGAKKKAPTGSKHGGGSPTAAGSPTKADGDA</sequence>